<dbReference type="EMBL" id="CP095061">
    <property type="protein sequence ID" value="UOQ65843.1"/>
    <property type="molecule type" value="Genomic_DNA"/>
</dbReference>
<dbReference type="Gene3D" id="3.40.430.10">
    <property type="entry name" value="Dihydrofolate Reductase, subunit A"/>
    <property type="match status" value="1"/>
</dbReference>
<dbReference type="InterPro" id="IPR002734">
    <property type="entry name" value="RibDG_C"/>
</dbReference>
<keyword evidence="3" id="KW-1185">Reference proteome</keyword>
<proteinExistence type="predicted"/>
<dbReference type="RefSeq" id="WP_245119824.1">
    <property type="nucleotide sequence ID" value="NZ_CP095061.1"/>
</dbReference>
<evidence type="ECO:0000259" key="1">
    <source>
        <dbReference type="Pfam" id="PF01872"/>
    </source>
</evidence>
<feature type="domain" description="Bacterial bifunctional deaminase-reductase C-terminal" evidence="1">
    <location>
        <begin position="2"/>
        <end position="175"/>
    </location>
</feature>
<dbReference type="InterPro" id="IPR024072">
    <property type="entry name" value="DHFR-like_dom_sf"/>
</dbReference>
<dbReference type="PANTHER" id="PTHR38011:SF11">
    <property type="entry name" value="2,5-DIAMINO-6-RIBOSYLAMINO-4(3H)-PYRIMIDINONE 5'-PHOSPHATE REDUCTASE"/>
    <property type="match status" value="1"/>
</dbReference>
<dbReference type="Pfam" id="PF01872">
    <property type="entry name" value="RibD_C"/>
    <property type="match status" value="1"/>
</dbReference>
<protein>
    <submittedName>
        <fullName evidence="2">Dihydrofolate reductase family protein</fullName>
    </submittedName>
</protein>
<gene>
    <name evidence="2" type="ORF">MUN86_20325</name>
</gene>
<name>A0ABY4G4N0_9BACT</name>
<dbReference type="InterPro" id="IPR050765">
    <property type="entry name" value="Riboflavin_Biosynth_HTPR"/>
</dbReference>
<accession>A0ABY4G4N0</accession>
<evidence type="ECO:0000313" key="2">
    <source>
        <dbReference type="EMBL" id="UOQ65843.1"/>
    </source>
</evidence>
<evidence type="ECO:0000313" key="3">
    <source>
        <dbReference type="Proteomes" id="UP000830401"/>
    </source>
</evidence>
<reference evidence="2" key="1">
    <citation type="submission" date="2022-04" db="EMBL/GenBank/DDBJ databases">
        <title>Hymenobacter sp. isolated from the air.</title>
        <authorList>
            <person name="Won M."/>
            <person name="Lee C.-M."/>
            <person name="Woen H.-Y."/>
            <person name="Kwon S.-W."/>
        </authorList>
    </citation>
    <scope>NUCLEOTIDE SEQUENCE</scope>
    <source>
        <strain evidence="2">5420S-77</strain>
    </source>
</reference>
<sequence length="188" mass="20982">MRKVIAAIYLSLDGVMESPTWTVPYWDEDLARLQRDLNFASDALLLGRVTYEGFAAAWPGMKDEEGFADRMNSLPKFVASRTLKTEEWNASILQGNVAQEVAQEVAQLKQQPGENILLYGSAELVRYLLQHNLIDEYRLMVHPVVVGSGKRLFQDGAQADMQLLDTKTTSTGVVVLTYQLAQADSQAE</sequence>
<dbReference type="Proteomes" id="UP000830401">
    <property type="component" value="Chromosome"/>
</dbReference>
<dbReference type="SUPFAM" id="SSF53597">
    <property type="entry name" value="Dihydrofolate reductase-like"/>
    <property type="match status" value="1"/>
</dbReference>
<organism evidence="2 3">
    <name type="scientific">Hymenobacter volaticus</name>
    <dbReference type="NCBI Taxonomy" id="2932254"/>
    <lineage>
        <taxon>Bacteria</taxon>
        <taxon>Pseudomonadati</taxon>
        <taxon>Bacteroidota</taxon>
        <taxon>Cytophagia</taxon>
        <taxon>Cytophagales</taxon>
        <taxon>Hymenobacteraceae</taxon>
        <taxon>Hymenobacter</taxon>
    </lineage>
</organism>
<dbReference type="PANTHER" id="PTHR38011">
    <property type="entry name" value="DIHYDROFOLATE REDUCTASE FAMILY PROTEIN (AFU_ORTHOLOGUE AFUA_8G06820)"/>
    <property type="match status" value="1"/>
</dbReference>